<dbReference type="InterPro" id="IPR000215">
    <property type="entry name" value="Serpin_fam"/>
</dbReference>
<dbReference type="Pfam" id="PF00079">
    <property type="entry name" value="Serpin"/>
    <property type="match status" value="1"/>
</dbReference>
<dbReference type="PANTHER" id="PTHR11461:SF211">
    <property type="entry name" value="GH10112P-RELATED"/>
    <property type="match status" value="1"/>
</dbReference>
<dbReference type="InterPro" id="IPR036186">
    <property type="entry name" value="Serpin_sf"/>
</dbReference>
<dbReference type="EMBL" id="DXFX01000099">
    <property type="protein sequence ID" value="HIX08341.1"/>
    <property type="molecule type" value="Genomic_DNA"/>
</dbReference>
<name>A0A9D1V9A0_9FIRM</name>
<evidence type="ECO:0000256" key="2">
    <source>
        <dbReference type="SAM" id="SignalP"/>
    </source>
</evidence>
<feature type="chain" id="PRO_5039542492" description="Serpin domain-containing protein" evidence="2">
    <location>
        <begin position="25"/>
        <end position="434"/>
    </location>
</feature>
<reference evidence="4" key="1">
    <citation type="journal article" date="2021" name="PeerJ">
        <title>Extensive microbial diversity within the chicken gut microbiome revealed by metagenomics and culture.</title>
        <authorList>
            <person name="Gilroy R."/>
            <person name="Ravi A."/>
            <person name="Getino M."/>
            <person name="Pursley I."/>
            <person name="Horton D.L."/>
            <person name="Alikhan N.F."/>
            <person name="Baker D."/>
            <person name="Gharbi K."/>
            <person name="Hall N."/>
            <person name="Watson M."/>
            <person name="Adriaenssens E.M."/>
            <person name="Foster-Nyarko E."/>
            <person name="Jarju S."/>
            <person name="Secka A."/>
            <person name="Antonio M."/>
            <person name="Oren A."/>
            <person name="Chaudhuri R.R."/>
            <person name="La Ragione R."/>
            <person name="Hildebrand F."/>
            <person name="Pallen M.J."/>
        </authorList>
    </citation>
    <scope>NUCLEOTIDE SEQUENCE</scope>
    <source>
        <strain evidence="4">811</strain>
    </source>
</reference>
<dbReference type="GO" id="GO:0005615">
    <property type="term" value="C:extracellular space"/>
    <property type="evidence" value="ECO:0007669"/>
    <property type="project" value="InterPro"/>
</dbReference>
<protein>
    <recommendedName>
        <fullName evidence="3">Serpin domain-containing protein</fullName>
    </recommendedName>
</protein>
<feature type="signal peptide" evidence="2">
    <location>
        <begin position="1"/>
        <end position="24"/>
    </location>
</feature>
<dbReference type="SMART" id="SM00093">
    <property type="entry name" value="SERPIN"/>
    <property type="match status" value="1"/>
</dbReference>
<evidence type="ECO:0000313" key="4">
    <source>
        <dbReference type="EMBL" id="HIX08341.1"/>
    </source>
</evidence>
<sequence>MKKFRKIVCAALASLVCCVGIAGCANKGESTLLRGAEKGEKLSYQEVTEELPQISAGAEKFASAFAGAAFSQLVGQNFAVSPVSVYMALSLAAQSAAHQTREEILSALNVSYEELSSGAGYLYRSLNRDFISGKVRLSNSVWVDEGTQVRQECLDTLAEQFFCSSFSADFAHNNQAANDAVRYFVKEQTNGLIDKDFQLTSDTYFALINALYLKDSWNTDGRDLSLTADDRTFTGEDGEIISKKFLQGDYKLGRVWEGETFSTFYTSTNAGFSIKFLVPKEGYTLSEVFTEENIAAVSGCRDYNAIDEENKIRYETRCIFPEFHASFDRDVAGILRSFGIVKLFDGAACDLTSLMERESMERGNAYCYKIQHVTDLTVDRKGIEGAAVTVAAGGAESAEMYETVREEFVVDRPFGFILTDTYGTSLFSGAVYSI</sequence>
<reference evidence="4" key="2">
    <citation type="submission" date="2021-04" db="EMBL/GenBank/DDBJ databases">
        <authorList>
            <person name="Gilroy R."/>
        </authorList>
    </citation>
    <scope>NUCLEOTIDE SEQUENCE</scope>
    <source>
        <strain evidence="4">811</strain>
    </source>
</reference>
<dbReference type="Gene3D" id="2.30.39.10">
    <property type="entry name" value="Alpha-1-antitrypsin, domain 1"/>
    <property type="match status" value="1"/>
</dbReference>
<dbReference type="AlphaFoldDB" id="A0A9D1V9A0"/>
<dbReference type="Proteomes" id="UP000824204">
    <property type="component" value="Unassembled WGS sequence"/>
</dbReference>
<evidence type="ECO:0000259" key="3">
    <source>
        <dbReference type="SMART" id="SM00093"/>
    </source>
</evidence>
<dbReference type="InterPro" id="IPR042185">
    <property type="entry name" value="Serpin_sf_2"/>
</dbReference>
<dbReference type="InterPro" id="IPR042178">
    <property type="entry name" value="Serpin_sf_1"/>
</dbReference>
<evidence type="ECO:0000313" key="5">
    <source>
        <dbReference type="Proteomes" id="UP000824204"/>
    </source>
</evidence>
<dbReference type="PROSITE" id="PS51257">
    <property type="entry name" value="PROKAR_LIPOPROTEIN"/>
    <property type="match status" value="1"/>
</dbReference>
<feature type="domain" description="Serpin" evidence="3">
    <location>
        <begin position="70"/>
        <end position="434"/>
    </location>
</feature>
<dbReference type="PANTHER" id="PTHR11461">
    <property type="entry name" value="SERINE PROTEASE INHIBITOR, SERPIN"/>
    <property type="match status" value="1"/>
</dbReference>
<dbReference type="InterPro" id="IPR023796">
    <property type="entry name" value="Serpin_dom"/>
</dbReference>
<organism evidence="4 5">
    <name type="scientific">Candidatus Borkfalkia faecipullorum</name>
    <dbReference type="NCBI Taxonomy" id="2838510"/>
    <lineage>
        <taxon>Bacteria</taxon>
        <taxon>Bacillati</taxon>
        <taxon>Bacillota</taxon>
        <taxon>Clostridia</taxon>
        <taxon>Christensenellales</taxon>
        <taxon>Christensenellaceae</taxon>
        <taxon>Candidatus Borkfalkia</taxon>
    </lineage>
</organism>
<proteinExistence type="inferred from homology"/>
<evidence type="ECO:0000256" key="1">
    <source>
        <dbReference type="RuleBase" id="RU000411"/>
    </source>
</evidence>
<gene>
    <name evidence="4" type="ORF">H9741_07720</name>
</gene>
<comment type="caution">
    <text evidence="4">The sequence shown here is derived from an EMBL/GenBank/DDBJ whole genome shotgun (WGS) entry which is preliminary data.</text>
</comment>
<keyword evidence="2" id="KW-0732">Signal</keyword>
<dbReference type="SUPFAM" id="SSF56574">
    <property type="entry name" value="Serpins"/>
    <property type="match status" value="1"/>
</dbReference>
<accession>A0A9D1V9A0</accession>
<dbReference type="Gene3D" id="3.30.497.10">
    <property type="entry name" value="Antithrombin, subunit I, domain 2"/>
    <property type="match status" value="1"/>
</dbReference>
<dbReference type="GO" id="GO:0004867">
    <property type="term" value="F:serine-type endopeptidase inhibitor activity"/>
    <property type="evidence" value="ECO:0007669"/>
    <property type="project" value="InterPro"/>
</dbReference>
<comment type="similarity">
    <text evidence="1">Belongs to the serpin family.</text>
</comment>